<proteinExistence type="predicted"/>
<dbReference type="RefSeq" id="WP_377563785.1">
    <property type="nucleotide sequence ID" value="NZ_JBHTJZ010000009.1"/>
</dbReference>
<dbReference type="GO" id="GO:0016787">
    <property type="term" value="F:hydrolase activity"/>
    <property type="evidence" value="ECO:0007669"/>
    <property type="project" value="UniProtKB-KW"/>
</dbReference>
<dbReference type="InterPro" id="IPR050789">
    <property type="entry name" value="Diverse_Enzym_Activities"/>
</dbReference>
<organism evidence="2 3">
    <name type="scientific">Paenibacillus chungangensis</name>
    <dbReference type="NCBI Taxonomy" id="696535"/>
    <lineage>
        <taxon>Bacteria</taxon>
        <taxon>Bacillati</taxon>
        <taxon>Bacillota</taxon>
        <taxon>Bacilli</taxon>
        <taxon>Bacillales</taxon>
        <taxon>Paenibacillaceae</taxon>
        <taxon>Paenibacillus</taxon>
    </lineage>
</organism>
<reference evidence="3" key="1">
    <citation type="journal article" date="2019" name="Int. J. Syst. Evol. Microbiol.">
        <title>The Global Catalogue of Microorganisms (GCM) 10K type strain sequencing project: providing services to taxonomists for standard genome sequencing and annotation.</title>
        <authorList>
            <consortium name="The Broad Institute Genomics Platform"/>
            <consortium name="The Broad Institute Genome Sequencing Center for Infectious Disease"/>
            <person name="Wu L."/>
            <person name="Ma J."/>
        </authorList>
    </citation>
    <scope>NUCLEOTIDE SEQUENCE [LARGE SCALE GENOMIC DNA]</scope>
    <source>
        <strain evidence="3">CCUG 59129</strain>
    </source>
</reference>
<name>A0ABW3HQ01_9BACL</name>
<keyword evidence="3" id="KW-1185">Reference proteome</keyword>
<evidence type="ECO:0000313" key="2">
    <source>
        <dbReference type="EMBL" id="MFD0959613.1"/>
    </source>
</evidence>
<sequence length="288" mass="31999">MVMKANAWVEEWHAEEEEALHPIYSCTKSVLSALIGIAIDEGLIGNITQPLSDFSVAHKVNAPWSDKVTIEHLLTMTPGLQWPDFDKPYRALREAADPIRFVLEQPLAHVPGEVFTYNSGASHLLSAVLSEVTGSTAMLYGKARLFEPLGFRSLVWSEKNGISEGGTGMSLSSRDMALFGALYMNKGLWGGRRLLSQEWIAASTTIKHKGLLQYKPPIYGGYGYHWWCSPIASNGIADAYFAFGHGGQYIMVIPDQELVVVVRKKVTRRNDAVYSRKVIFEHIVPAFI</sequence>
<dbReference type="Gene3D" id="3.40.710.10">
    <property type="entry name" value="DD-peptidase/beta-lactamase superfamily"/>
    <property type="match status" value="1"/>
</dbReference>
<dbReference type="InterPro" id="IPR012338">
    <property type="entry name" value="Beta-lactam/transpept-like"/>
</dbReference>
<dbReference type="InterPro" id="IPR001466">
    <property type="entry name" value="Beta-lactam-related"/>
</dbReference>
<dbReference type="PANTHER" id="PTHR43283:SF7">
    <property type="entry name" value="BETA-LACTAMASE-RELATED DOMAIN-CONTAINING PROTEIN"/>
    <property type="match status" value="1"/>
</dbReference>
<dbReference type="Proteomes" id="UP001596989">
    <property type="component" value="Unassembled WGS sequence"/>
</dbReference>
<dbReference type="EMBL" id="JBHTJZ010000009">
    <property type="protein sequence ID" value="MFD0959613.1"/>
    <property type="molecule type" value="Genomic_DNA"/>
</dbReference>
<dbReference type="PANTHER" id="PTHR43283">
    <property type="entry name" value="BETA-LACTAMASE-RELATED"/>
    <property type="match status" value="1"/>
</dbReference>
<keyword evidence="2" id="KW-0378">Hydrolase</keyword>
<comment type="caution">
    <text evidence="2">The sequence shown here is derived from an EMBL/GenBank/DDBJ whole genome shotgun (WGS) entry which is preliminary data.</text>
</comment>
<dbReference type="Pfam" id="PF00144">
    <property type="entry name" value="Beta-lactamase"/>
    <property type="match status" value="1"/>
</dbReference>
<evidence type="ECO:0000313" key="3">
    <source>
        <dbReference type="Proteomes" id="UP001596989"/>
    </source>
</evidence>
<evidence type="ECO:0000259" key="1">
    <source>
        <dbReference type="Pfam" id="PF00144"/>
    </source>
</evidence>
<dbReference type="EC" id="3.-.-.-" evidence="2"/>
<gene>
    <name evidence="2" type="ORF">ACFQ2I_09420</name>
</gene>
<accession>A0ABW3HQ01</accession>
<feature type="domain" description="Beta-lactamase-related" evidence="1">
    <location>
        <begin position="16"/>
        <end position="262"/>
    </location>
</feature>
<dbReference type="SUPFAM" id="SSF56601">
    <property type="entry name" value="beta-lactamase/transpeptidase-like"/>
    <property type="match status" value="1"/>
</dbReference>
<protein>
    <submittedName>
        <fullName evidence="2">Serine hydrolase domain-containing protein</fullName>
        <ecNumber evidence="2">3.-.-.-</ecNumber>
    </submittedName>
</protein>